<evidence type="ECO:0000256" key="1">
    <source>
        <dbReference type="SAM" id="MobiDB-lite"/>
    </source>
</evidence>
<accession>A0A1C6U426</accession>
<keyword evidence="3" id="KW-1185">Reference proteome</keyword>
<dbReference type="OrthoDB" id="3385847at2"/>
<evidence type="ECO:0008006" key="4">
    <source>
        <dbReference type="Google" id="ProtNLM"/>
    </source>
</evidence>
<feature type="region of interest" description="Disordered" evidence="1">
    <location>
        <begin position="452"/>
        <end position="495"/>
    </location>
</feature>
<gene>
    <name evidence="2" type="ORF">GA0070604_1775</name>
</gene>
<reference evidence="3" key="1">
    <citation type="submission" date="2016-06" db="EMBL/GenBank/DDBJ databases">
        <authorList>
            <person name="Varghese N."/>
            <person name="Submissions Spin"/>
        </authorList>
    </citation>
    <scope>NUCLEOTIDE SEQUENCE [LARGE SCALE GENOMIC DNA]</scope>
    <source>
        <strain evidence="3">DSM 44814</strain>
    </source>
</reference>
<evidence type="ECO:0000313" key="2">
    <source>
        <dbReference type="EMBL" id="SCL48787.1"/>
    </source>
</evidence>
<name>A0A1C6U426_9ACTN</name>
<feature type="compositionally biased region" description="Basic and acidic residues" evidence="1">
    <location>
        <begin position="469"/>
        <end position="480"/>
    </location>
</feature>
<sequence length="495" mass="52756">MTRSVLAGLVLQAVAVWFTHRAINGQWLTRVGGQMLLMAVLFHGVTEIVQWVWPGRNGYRQLVSQDTLDDWTLTVSAAILLYALAYGAICFVWLPRAQPPPGAAGLRGSYIEGLRLRWLLLLAVLLVGVTVSGSGLAPPALYGQDSPTEGNYVLSGLVSQFVITIAGLVGAVALVRFGRRWALLLLLVQGGFLILAGSRSMVVFSAVLSLYGAALAGVRLPRRQLVGAALLVGFLAVSLSAARDAVGRDAFLPEHGAVRAEGLADGVRALSSPQSQEAILDDTVYRFDGNTFGALIYNRLQEGAQPVGLTTVWNNVLLGVPSFIDKGKLQRSLEVRNEESYLDMHFRLDPSIDYLPGMFGSMLGYYGVVGLMVLAILLGLGLAAIDRLVAASASAVRLLLGMGFVQCALSYETGPPTFITTLRGVVALIAVVLVVRWAGALVRRLRPEAAGAAWRPETPRRGPAGPTAGEDRARSPRPARDAAAGQVAARATWVN</sequence>
<dbReference type="Proteomes" id="UP000199696">
    <property type="component" value="Unassembled WGS sequence"/>
</dbReference>
<dbReference type="AlphaFoldDB" id="A0A1C6U426"/>
<proteinExistence type="predicted"/>
<evidence type="ECO:0000313" key="3">
    <source>
        <dbReference type="Proteomes" id="UP000199696"/>
    </source>
</evidence>
<feature type="compositionally biased region" description="Low complexity" evidence="1">
    <location>
        <begin position="481"/>
        <end position="495"/>
    </location>
</feature>
<dbReference type="RefSeq" id="WP_141721255.1">
    <property type="nucleotide sequence ID" value="NZ_FMHY01000002.1"/>
</dbReference>
<dbReference type="EMBL" id="FMHY01000002">
    <property type="protein sequence ID" value="SCL48787.1"/>
    <property type="molecule type" value="Genomic_DNA"/>
</dbReference>
<dbReference type="STRING" id="227316.GA0070604_1775"/>
<organism evidence="2 3">
    <name type="scientific">Micromonospora eburnea</name>
    <dbReference type="NCBI Taxonomy" id="227316"/>
    <lineage>
        <taxon>Bacteria</taxon>
        <taxon>Bacillati</taxon>
        <taxon>Actinomycetota</taxon>
        <taxon>Actinomycetes</taxon>
        <taxon>Micromonosporales</taxon>
        <taxon>Micromonosporaceae</taxon>
        <taxon>Micromonospora</taxon>
    </lineage>
</organism>
<protein>
    <recommendedName>
        <fullName evidence="4">Oligosaccharide repeat unit polymerase</fullName>
    </recommendedName>
</protein>